<organism evidence="1 2">
    <name type="scientific">Methylosinus sporium</name>
    <dbReference type="NCBI Taxonomy" id="428"/>
    <lineage>
        <taxon>Bacteria</taxon>
        <taxon>Pseudomonadati</taxon>
        <taxon>Pseudomonadota</taxon>
        <taxon>Alphaproteobacteria</taxon>
        <taxon>Hyphomicrobiales</taxon>
        <taxon>Methylocystaceae</taxon>
        <taxon>Methylosinus</taxon>
    </lineage>
</organism>
<dbReference type="EMBL" id="PUIV01000006">
    <property type="protein sequence ID" value="PWB94709.1"/>
    <property type="molecule type" value="Genomic_DNA"/>
</dbReference>
<reference evidence="1 2" key="1">
    <citation type="journal article" date="2018" name="Appl. Microbiol. Biotechnol.">
        <title>Co-cultivation of the strictly anaerobic methanogen Methanosarcina barkeri with aerobic methanotrophs in an oxygen-limited membrane bioreactor.</title>
        <authorList>
            <person name="In 't Zandt M.H."/>
            <person name="van den Bosch T.J.M."/>
            <person name="Rijkers R."/>
            <person name="van Kessel M.A.H.J."/>
            <person name="Jetten M.S.M."/>
            <person name="Welte C.U."/>
        </authorList>
    </citation>
    <scope>NUCLEOTIDE SEQUENCE [LARGE SCALE GENOMIC DNA]</scope>
    <source>
        <strain evidence="1 2">DSM 17706</strain>
    </source>
</reference>
<dbReference type="Proteomes" id="UP000245137">
    <property type="component" value="Unassembled WGS sequence"/>
</dbReference>
<comment type="caution">
    <text evidence="1">The sequence shown here is derived from an EMBL/GenBank/DDBJ whole genome shotgun (WGS) entry which is preliminary data.</text>
</comment>
<dbReference type="Pfam" id="PF07505">
    <property type="entry name" value="DUF5131"/>
    <property type="match status" value="1"/>
</dbReference>
<evidence type="ECO:0000313" key="2">
    <source>
        <dbReference type="Proteomes" id="UP000245137"/>
    </source>
</evidence>
<keyword evidence="2" id="KW-1185">Reference proteome</keyword>
<name>A0A2U1SSW9_METSR</name>
<sequence>MEIIAMGDKTDIEWADSTVNFWWGCTKVSAACDHCYAETWAKRFGGEHWGAGAPRRKIKGARTLLHRLDNDYAAWAADHECGLLPPLSGIRRRVFCMSMGDLFDNEVPLDWFEEAWQTIYDCNLVDIIIVTKRLAMIEKRLKEAGFDGWPQHAWLLTSVHDQASAEREVPRLLELKSKLAIPVAGLSIEPMLGAITFSENWDWLQSLDWIIVGGESGKGARDNNFEANARVMRAQCREAGAPFFGKQNVGKRPLPDDLLVREFPTAY</sequence>
<evidence type="ECO:0008006" key="3">
    <source>
        <dbReference type="Google" id="ProtNLM"/>
    </source>
</evidence>
<protein>
    <recommendedName>
        <fullName evidence="3">DUF5131 family protein</fullName>
    </recommendedName>
</protein>
<dbReference type="InterPro" id="IPR011101">
    <property type="entry name" value="DUF5131"/>
</dbReference>
<accession>A0A2U1SSW9</accession>
<gene>
    <name evidence="1" type="ORF">C5689_06495</name>
</gene>
<proteinExistence type="predicted"/>
<dbReference type="AlphaFoldDB" id="A0A2U1SSW9"/>
<evidence type="ECO:0000313" key="1">
    <source>
        <dbReference type="EMBL" id="PWB94709.1"/>
    </source>
</evidence>